<dbReference type="InterPro" id="IPR025239">
    <property type="entry name" value="DUF4187"/>
</dbReference>
<name>A0ABQ0DN42_9EUKA</name>
<dbReference type="Pfam" id="PF13821">
    <property type="entry name" value="DUF4187"/>
    <property type="match status" value="1"/>
</dbReference>
<feature type="compositionally biased region" description="Basic and acidic residues" evidence="1">
    <location>
        <begin position="79"/>
        <end position="123"/>
    </location>
</feature>
<feature type="compositionally biased region" description="Low complexity" evidence="1">
    <location>
        <begin position="1"/>
        <end position="32"/>
    </location>
</feature>
<protein>
    <recommendedName>
        <fullName evidence="2">DUF4187 domain-containing protein</fullName>
    </recommendedName>
</protein>
<evidence type="ECO:0000256" key="1">
    <source>
        <dbReference type="SAM" id="MobiDB-lite"/>
    </source>
</evidence>
<dbReference type="EMBL" id="BAAFRS010000184">
    <property type="protein sequence ID" value="GAB1224266.1"/>
    <property type="molecule type" value="Genomic_DNA"/>
</dbReference>
<dbReference type="InterPro" id="IPR021933">
    <property type="entry name" value="SERRATE/Ars2_N"/>
</dbReference>
<dbReference type="Pfam" id="PF12066">
    <property type="entry name" value="SERRATE_Ars2_N"/>
    <property type="match status" value="1"/>
</dbReference>
<comment type="caution">
    <text evidence="3">The sequence shown here is derived from an EMBL/GenBank/DDBJ whole genome shotgun (WGS) entry which is preliminary data.</text>
</comment>
<accession>A0ABQ0DN42</accession>
<dbReference type="SMART" id="SM01173">
    <property type="entry name" value="DUF4187"/>
    <property type="match status" value="1"/>
</dbReference>
<feature type="region of interest" description="Disordered" evidence="1">
    <location>
        <begin position="79"/>
        <end position="146"/>
    </location>
</feature>
<organism evidence="3 4">
    <name type="scientific">Entamoeba nuttalli</name>
    <dbReference type="NCBI Taxonomy" id="412467"/>
    <lineage>
        <taxon>Eukaryota</taxon>
        <taxon>Amoebozoa</taxon>
        <taxon>Evosea</taxon>
        <taxon>Archamoebae</taxon>
        <taxon>Mastigamoebida</taxon>
        <taxon>Entamoebidae</taxon>
        <taxon>Entamoeba</taxon>
    </lineage>
</organism>
<gene>
    <name evidence="3" type="ORF">ENUP19_0184G0002</name>
</gene>
<evidence type="ECO:0000313" key="3">
    <source>
        <dbReference type="EMBL" id="GAB1224266.1"/>
    </source>
</evidence>
<feature type="compositionally biased region" description="Basic and acidic residues" evidence="1">
    <location>
        <begin position="131"/>
        <end position="144"/>
    </location>
</feature>
<keyword evidence="4" id="KW-1185">Reference proteome</keyword>
<feature type="region of interest" description="Disordered" evidence="1">
    <location>
        <begin position="1"/>
        <end position="45"/>
    </location>
</feature>
<proteinExistence type="predicted"/>
<sequence>MSYRGGYSSSNYYSRRYSPDDSMSDSPISYSPKPRDRDRTNERMNEREWDMIRHNEWNGYSPRRGVRRDDPYLSPRRDIRREEPYLSPRRDIRRDDPYLSPRREMRRDDPYLSPRRDIRREDECGMFSPRSRSEMRFREKRREEEQEAETYFNRNRRNEWFIKQFHPINLRERRMAKQRQVQEAYDRFMNNITFPNYGDEKSLPDDPYDGRRVMVISDHATTSERMKEIAPLKDQVEKVVIGDPRYRKVSVGFVVYKTKEAAAQAKTMQSESDRSQLSSIRSKEPQLRYAPRDFNEKERLDKDCVQLNQLIGLMDQINGVKGKALQDTPEWEHWNIREKVDVQITYLRKVHSLCYYCLIEYADEEELYRRCTIHYRESSIINQDSHLPPKTVHWFKNFDNYEYSFYTSLKEEDKALASEAQKRIVSKLFKEGVCNVCNQKVEDPVKHAFNCHSSKIDPVDIDEINERFKRNFLSDPKKKALPNY</sequence>
<feature type="compositionally biased region" description="Basic and acidic residues" evidence="1">
    <location>
        <begin position="33"/>
        <end position="45"/>
    </location>
</feature>
<dbReference type="Proteomes" id="UP001628156">
    <property type="component" value="Unassembled WGS sequence"/>
</dbReference>
<feature type="domain" description="DUF4187" evidence="2">
    <location>
        <begin position="325"/>
        <end position="386"/>
    </location>
</feature>
<evidence type="ECO:0000313" key="4">
    <source>
        <dbReference type="Proteomes" id="UP001628156"/>
    </source>
</evidence>
<reference evidence="3 4" key="1">
    <citation type="journal article" date="2019" name="PLoS Negl. Trop. Dis.">
        <title>Whole genome sequencing of Entamoeba nuttalli reveals mammalian host-related molecular signatures and a novel octapeptide-repeat surface protein.</title>
        <authorList>
            <person name="Tanaka M."/>
            <person name="Makiuchi T."/>
            <person name="Komiyama T."/>
            <person name="Shiina T."/>
            <person name="Osaki K."/>
            <person name="Tachibana H."/>
        </authorList>
    </citation>
    <scope>NUCLEOTIDE SEQUENCE [LARGE SCALE GENOMIC DNA]</scope>
    <source>
        <strain evidence="3 4">P19-061405</strain>
    </source>
</reference>
<evidence type="ECO:0000259" key="2">
    <source>
        <dbReference type="SMART" id="SM01173"/>
    </source>
</evidence>